<evidence type="ECO:0000313" key="8">
    <source>
        <dbReference type="EMBL" id="RCX05650.1"/>
    </source>
</evidence>
<gene>
    <name evidence="8" type="ORF">DES35_101938</name>
</gene>
<feature type="binding site" evidence="6">
    <location>
        <begin position="214"/>
        <end position="217"/>
    </location>
    <ligand>
        <name>substrate</name>
    </ligand>
</feature>
<dbReference type="AlphaFoldDB" id="A0A369A8G0"/>
<dbReference type="Proteomes" id="UP000253517">
    <property type="component" value="Unassembled WGS sequence"/>
</dbReference>
<dbReference type="SUPFAM" id="SSF56235">
    <property type="entry name" value="N-terminal nucleophile aminohydrolases (Ntn hydrolases)"/>
    <property type="match status" value="1"/>
</dbReference>
<proteinExistence type="predicted"/>
<dbReference type="GO" id="GO:0006508">
    <property type="term" value="P:proteolysis"/>
    <property type="evidence" value="ECO:0007669"/>
    <property type="project" value="UniProtKB-KW"/>
</dbReference>
<dbReference type="GO" id="GO:0016811">
    <property type="term" value="F:hydrolase activity, acting on carbon-nitrogen (but not peptide) bonds, in linear amides"/>
    <property type="evidence" value="ECO:0007669"/>
    <property type="project" value="UniProtKB-ARBA"/>
</dbReference>
<comment type="caution">
    <text evidence="8">The sequence shown here is derived from an EMBL/GenBank/DDBJ whole genome shotgun (WGS) entry which is preliminary data.</text>
</comment>
<feature type="binding site" evidence="6">
    <location>
        <begin position="237"/>
        <end position="240"/>
    </location>
    <ligand>
        <name>substrate</name>
    </ligand>
</feature>
<keyword evidence="9" id="KW-1185">Reference proteome</keyword>
<evidence type="ECO:0000256" key="1">
    <source>
        <dbReference type="ARBA" id="ARBA00022670"/>
    </source>
</evidence>
<keyword evidence="2" id="KW-0378">Hydrolase</keyword>
<evidence type="ECO:0000256" key="5">
    <source>
        <dbReference type="PIRSR" id="PIRSR600246-1"/>
    </source>
</evidence>
<dbReference type="Gene3D" id="3.60.20.30">
    <property type="entry name" value="(Glycosyl)asparaginase"/>
    <property type="match status" value="1"/>
</dbReference>
<feature type="active site" description="Nucleophile" evidence="5">
    <location>
        <position position="186"/>
    </location>
</feature>
<feature type="site" description="Cleavage; by autolysis" evidence="7">
    <location>
        <begin position="185"/>
        <end position="186"/>
    </location>
</feature>
<reference evidence="8 9" key="1">
    <citation type="submission" date="2018-07" db="EMBL/GenBank/DDBJ databases">
        <title>Genomic Encyclopedia of Type Strains, Phase IV (KMG-IV): sequencing the most valuable type-strain genomes for metagenomic binning, comparative biology and taxonomic classification.</title>
        <authorList>
            <person name="Goeker M."/>
        </authorList>
    </citation>
    <scope>NUCLEOTIDE SEQUENCE [LARGE SCALE GENOMIC DNA]</scope>
    <source>
        <strain evidence="8 9">DSM 21410</strain>
    </source>
</reference>
<dbReference type="Pfam" id="PF01112">
    <property type="entry name" value="Asparaginase_2"/>
    <property type="match status" value="1"/>
</dbReference>
<dbReference type="InterPro" id="IPR029055">
    <property type="entry name" value="Ntn_hydrolases_N"/>
</dbReference>
<dbReference type="PANTHER" id="PTHR10188:SF6">
    <property type="entry name" value="N(4)-(BETA-N-ACETYLGLUCOSAMINYL)-L-ASPARAGINASE"/>
    <property type="match status" value="1"/>
</dbReference>
<dbReference type="RefSeq" id="WP_114365922.1">
    <property type="nucleotide sequence ID" value="NZ_BHZF01000001.1"/>
</dbReference>
<keyword evidence="3" id="KW-0068">Autocatalytic cleavage</keyword>
<keyword evidence="1" id="KW-0645">Protease</keyword>
<evidence type="ECO:0000313" key="9">
    <source>
        <dbReference type="Proteomes" id="UP000253517"/>
    </source>
</evidence>
<evidence type="ECO:0000256" key="4">
    <source>
        <dbReference type="ARBA" id="ARBA00069124"/>
    </source>
</evidence>
<dbReference type="EMBL" id="QPJS01000001">
    <property type="protein sequence ID" value="RCX05650.1"/>
    <property type="molecule type" value="Genomic_DNA"/>
</dbReference>
<dbReference type="PANTHER" id="PTHR10188">
    <property type="entry name" value="L-ASPARAGINASE"/>
    <property type="match status" value="1"/>
</dbReference>
<evidence type="ECO:0000256" key="2">
    <source>
        <dbReference type="ARBA" id="ARBA00022801"/>
    </source>
</evidence>
<evidence type="ECO:0000256" key="7">
    <source>
        <dbReference type="PIRSR" id="PIRSR600246-3"/>
    </source>
</evidence>
<name>A0A369A8G0_9FLAO</name>
<dbReference type="GO" id="GO:0008233">
    <property type="term" value="F:peptidase activity"/>
    <property type="evidence" value="ECO:0007669"/>
    <property type="project" value="UniProtKB-KW"/>
</dbReference>
<evidence type="ECO:0000256" key="6">
    <source>
        <dbReference type="PIRSR" id="PIRSR600246-2"/>
    </source>
</evidence>
<dbReference type="CDD" id="cd04701">
    <property type="entry name" value="Asparaginase_2"/>
    <property type="match status" value="1"/>
</dbReference>
<evidence type="ECO:0000256" key="3">
    <source>
        <dbReference type="ARBA" id="ARBA00022813"/>
    </source>
</evidence>
<accession>A0A369A8G0</accession>
<dbReference type="InterPro" id="IPR000246">
    <property type="entry name" value="Peptidase_T2"/>
</dbReference>
<protein>
    <recommendedName>
        <fullName evidence="4">Isoaspartyl peptidase</fullName>
    </recommendedName>
</protein>
<organism evidence="8 9">
    <name type="scientific">Schleiferia thermophila</name>
    <dbReference type="NCBI Taxonomy" id="884107"/>
    <lineage>
        <taxon>Bacteria</taxon>
        <taxon>Pseudomonadati</taxon>
        <taxon>Bacteroidota</taxon>
        <taxon>Flavobacteriia</taxon>
        <taxon>Flavobacteriales</taxon>
        <taxon>Schleiferiaceae</taxon>
        <taxon>Schleiferia</taxon>
    </lineage>
</organism>
<dbReference type="FunFam" id="3.60.20.30:FF:000001">
    <property type="entry name" value="Isoaspartyl peptidase/L-asparaginase"/>
    <property type="match status" value="1"/>
</dbReference>
<sequence length="319" mass="34535">MKISKTLVVFSYYVISLMPILAQNKPFGLVIHGGAGDFNLRKNPELAEVYRASLRYALDSGYRMLTNGHKAEDVVVAVIEILENDTLFNAGKGAVLTKEGHAELDASIMTGHDLAAGAVCGVRYIKNPIKAAQLVKNRSSHVLLSGPGAERFAFSNGLDSVANEFFITEKTKIRWRELKESEKFGTVGCVVLDQWGNLAAGTSTGGMMMKNFGRIGDAPIIGAGTYAQNEVIAISCTGHGEFFIRQVAAYQVAARIMYKKQAPAKAIQQTLATIKKLGGTGGMIAIDPKGRLYSDFTTNGMFRAGKNSLGNYFVKIHEE</sequence>